<dbReference type="OrthoDB" id="8955578at2759"/>
<dbReference type="Proteomes" id="UP001152622">
    <property type="component" value="Chromosome 8"/>
</dbReference>
<proteinExistence type="predicted"/>
<gene>
    <name evidence="1" type="ORF">SKAU_G00231880</name>
</gene>
<reference evidence="1" key="1">
    <citation type="journal article" date="2023" name="Science">
        <title>Genome structures resolve the early diversification of teleost fishes.</title>
        <authorList>
            <person name="Parey E."/>
            <person name="Louis A."/>
            <person name="Montfort J."/>
            <person name="Bouchez O."/>
            <person name="Roques C."/>
            <person name="Iampietro C."/>
            <person name="Lluch J."/>
            <person name="Castinel A."/>
            <person name="Donnadieu C."/>
            <person name="Desvignes T."/>
            <person name="Floi Bucao C."/>
            <person name="Jouanno E."/>
            <person name="Wen M."/>
            <person name="Mejri S."/>
            <person name="Dirks R."/>
            <person name="Jansen H."/>
            <person name="Henkel C."/>
            <person name="Chen W.J."/>
            <person name="Zahm M."/>
            <person name="Cabau C."/>
            <person name="Klopp C."/>
            <person name="Thompson A.W."/>
            <person name="Robinson-Rechavi M."/>
            <person name="Braasch I."/>
            <person name="Lecointre G."/>
            <person name="Bobe J."/>
            <person name="Postlethwait J.H."/>
            <person name="Berthelot C."/>
            <person name="Roest Crollius H."/>
            <person name="Guiguen Y."/>
        </authorList>
    </citation>
    <scope>NUCLEOTIDE SEQUENCE</scope>
    <source>
        <strain evidence="1">WJC10195</strain>
    </source>
</reference>
<organism evidence="1 2">
    <name type="scientific">Synaphobranchus kaupii</name>
    <name type="common">Kaup's arrowtooth eel</name>
    <dbReference type="NCBI Taxonomy" id="118154"/>
    <lineage>
        <taxon>Eukaryota</taxon>
        <taxon>Metazoa</taxon>
        <taxon>Chordata</taxon>
        <taxon>Craniata</taxon>
        <taxon>Vertebrata</taxon>
        <taxon>Euteleostomi</taxon>
        <taxon>Actinopterygii</taxon>
        <taxon>Neopterygii</taxon>
        <taxon>Teleostei</taxon>
        <taxon>Anguilliformes</taxon>
        <taxon>Synaphobranchidae</taxon>
        <taxon>Synaphobranchus</taxon>
    </lineage>
</organism>
<accession>A0A9Q1F5R6</accession>
<sequence length="209" mass="23316">MGPKKIISSEEVDDIKKSLDFLMEEVSANAEKDKRLAYLESRVADLEQYTRMNDVVITGLQVKPRSYADSGGEPGELDASSTEQQVAVFLQSKGIALDCDNIEACHPLPRRNASDKPVIIMRFVNRKHKIALLKQGKKLKGTDVFINEHLTKSNAEIAKKARYLRKIKKIQSTWSTNCKIFIKLNGTPEEAKVLMVSMEHGGSGKVSIV</sequence>
<comment type="caution">
    <text evidence="1">The sequence shown here is derived from an EMBL/GenBank/DDBJ whole genome shotgun (WGS) entry which is preliminary data.</text>
</comment>
<keyword evidence="2" id="KW-1185">Reference proteome</keyword>
<dbReference type="AlphaFoldDB" id="A0A9Q1F5R6"/>
<name>A0A9Q1F5R6_SYNKA</name>
<dbReference type="EMBL" id="JAINUF010000008">
    <property type="protein sequence ID" value="KAJ8351712.1"/>
    <property type="molecule type" value="Genomic_DNA"/>
</dbReference>
<evidence type="ECO:0000313" key="2">
    <source>
        <dbReference type="Proteomes" id="UP001152622"/>
    </source>
</evidence>
<evidence type="ECO:0000313" key="1">
    <source>
        <dbReference type="EMBL" id="KAJ8351712.1"/>
    </source>
</evidence>
<protein>
    <submittedName>
        <fullName evidence="1">Uncharacterized protein</fullName>
    </submittedName>
</protein>